<accession>A0A6L7HUS4</accession>
<evidence type="ECO:0000313" key="3">
    <source>
        <dbReference type="Proteomes" id="UP000474778"/>
    </source>
</evidence>
<keyword evidence="3" id="KW-1185">Reference proteome</keyword>
<sequence length="113" mass="12442">MGDYHIASNSECGGILARFVGLGDDLAQLLGGNSVNFFLSAKAQEECGLDLYSLFEFLFNVFEKIFGFAGGVICWLIVDFSSLICISLLAHTMLKFIPVKILGWFVCFCLIRA</sequence>
<comment type="caution">
    <text evidence="2">The sequence shown here is derived from an EMBL/GenBank/DDBJ whole genome shotgun (WGS) entry which is preliminary data.</text>
</comment>
<proteinExistence type="predicted"/>
<dbReference type="Proteomes" id="UP000474778">
    <property type="component" value="Unassembled WGS sequence"/>
</dbReference>
<keyword evidence="1" id="KW-0472">Membrane</keyword>
<reference evidence="2 3" key="1">
    <citation type="submission" date="2019-12" db="EMBL/GenBank/DDBJ databases">
        <title>Shewanella insulae sp. nov., isolated from a tidal flat.</title>
        <authorList>
            <person name="Yoon J.-H."/>
        </authorList>
    </citation>
    <scope>NUCLEOTIDE SEQUENCE [LARGE SCALE GENOMIC DNA]</scope>
    <source>
        <strain evidence="2 3">JBTF-M18</strain>
    </source>
</reference>
<protein>
    <submittedName>
        <fullName evidence="2">Uncharacterized protein</fullName>
    </submittedName>
</protein>
<name>A0A6L7HUS4_9GAMM</name>
<keyword evidence="1" id="KW-1133">Transmembrane helix</keyword>
<dbReference type="EMBL" id="WRPA01000003">
    <property type="protein sequence ID" value="MXR68066.1"/>
    <property type="molecule type" value="Genomic_DNA"/>
</dbReference>
<keyword evidence="1" id="KW-0812">Transmembrane</keyword>
<organism evidence="2 3">
    <name type="scientific">Shewanella insulae</name>
    <dbReference type="NCBI Taxonomy" id="2681496"/>
    <lineage>
        <taxon>Bacteria</taxon>
        <taxon>Pseudomonadati</taxon>
        <taxon>Pseudomonadota</taxon>
        <taxon>Gammaproteobacteria</taxon>
        <taxon>Alteromonadales</taxon>
        <taxon>Shewanellaceae</taxon>
        <taxon>Shewanella</taxon>
    </lineage>
</organism>
<gene>
    <name evidence="2" type="ORF">GNT65_05175</name>
</gene>
<evidence type="ECO:0000256" key="1">
    <source>
        <dbReference type="SAM" id="Phobius"/>
    </source>
</evidence>
<dbReference type="AlphaFoldDB" id="A0A6L7HUS4"/>
<feature type="transmembrane region" description="Helical" evidence="1">
    <location>
        <begin position="65"/>
        <end position="90"/>
    </location>
</feature>
<evidence type="ECO:0000313" key="2">
    <source>
        <dbReference type="EMBL" id="MXR68066.1"/>
    </source>
</evidence>